<comment type="caution">
    <text evidence="1">The sequence shown here is derived from an EMBL/GenBank/DDBJ whole genome shotgun (WGS) entry which is preliminary data.</text>
</comment>
<dbReference type="EMBL" id="LAZR01017306">
    <property type="protein sequence ID" value="KKM00969.1"/>
    <property type="molecule type" value="Genomic_DNA"/>
</dbReference>
<sequence length="302" mass="31554">MPNLIYDTSATQQAPLGDELQVGTDRVFRYCKNGPAALTVGTVLQGPLPNASHSNLACAAALRGATAVTLTFAAGDPVTLNQYKEGYLYINDGATVLASGRASSAAGEGFLYDVKSHPGGGGEDTTKKVTIKDPVVVALTTSSQATLIPNPYSGVNKPFGDPWDILVGVNPVAVAVNEYFWAQVRGPAIVLQEGALFAGRGVMASQEVPGAVSVLKQVVPVTGSRGTTSLMGGVDRGPSTPGAQKEYSQKALVRRPSGTGRFDDDELLENFSGRATVPERVIGYCINPRVSTEHALVYLTLS</sequence>
<evidence type="ECO:0000313" key="1">
    <source>
        <dbReference type="EMBL" id="KKM00969.1"/>
    </source>
</evidence>
<gene>
    <name evidence="1" type="ORF">LCGC14_1799130</name>
</gene>
<accession>A0A0F9GQ99</accession>
<dbReference type="AlphaFoldDB" id="A0A0F9GQ99"/>
<reference evidence="1" key="1">
    <citation type="journal article" date="2015" name="Nature">
        <title>Complex archaea that bridge the gap between prokaryotes and eukaryotes.</title>
        <authorList>
            <person name="Spang A."/>
            <person name="Saw J.H."/>
            <person name="Jorgensen S.L."/>
            <person name="Zaremba-Niedzwiedzka K."/>
            <person name="Martijn J."/>
            <person name="Lind A.E."/>
            <person name="van Eijk R."/>
            <person name="Schleper C."/>
            <person name="Guy L."/>
            <person name="Ettema T.J."/>
        </authorList>
    </citation>
    <scope>NUCLEOTIDE SEQUENCE</scope>
</reference>
<protein>
    <submittedName>
        <fullName evidence="1">Uncharacterized protein</fullName>
    </submittedName>
</protein>
<proteinExistence type="predicted"/>
<name>A0A0F9GQ99_9ZZZZ</name>
<organism evidence="1">
    <name type="scientific">marine sediment metagenome</name>
    <dbReference type="NCBI Taxonomy" id="412755"/>
    <lineage>
        <taxon>unclassified sequences</taxon>
        <taxon>metagenomes</taxon>
        <taxon>ecological metagenomes</taxon>
    </lineage>
</organism>